<keyword evidence="2" id="KW-1185">Reference proteome</keyword>
<accession>A0A1H9DKU8</accession>
<dbReference type="AlphaFoldDB" id="A0A1H9DKU8"/>
<sequence length="71" mass="7586">MIALLQSNNPLRMPSTRTLKSVREVLYLTAHALNSSAAAPVQTSLTFDTHLAKSSCAFARSPIISGDQTLA</sequence>
<evidence type="ECO:0000313" key="2">
    <source>
        <dbReference type="Proteomes" id="UP000199352"/>
    </source>
</evidence>
<dbReference type="EMBL" id="FOFR01000002">
    <property type="protein sequence ID" value="SEQ14084.1"/>
    <property type="molecule type" value="Genomic_DNA"/>
</dbReference>
<dbReference type="Proteomes" id="UP000199352">
    <property type="component" value="Unassembled WGS sequence"/>
</dbReference>
<organism evidence="1 2">
    <name type="scientific">Lentzea xinjiangensis</name>
    <dbReference type="NCBI Taxonomy" id="402600"/>
    <lineage>
        <taxon>Bacteria</taxon>
        <taxon>Bacillati</taxon>
        <taxon>Actinomycetota</taxon>
        <taxon>Actinomycetes</taxon>
        <taxon>Pseudonocardiales</taxon>
        <taxon>Pseudonocardiaceae</taxon>
        <taxon>Lentzea</taxon>
    </lineage>
</organism>
<dbReference type="STRING" id="402600.SAMN05216188_102194"/>
<proteinExistence type="predicted"/>
<dbReference type="RefSeq" id="WP_089949652.1">
    <property type="nucleotide sequence ID" value="NZ_FOFR01000002.1"/>
</dbReference>
<reference evidence="2" key="1">
    <citation type="submission" date="2016-10" db="EMBL/GenBank/DDBJ databases">
        <authorList>
            <person name="Varghese N."/>
            <person name="Submissions S."/>
        </authorList>
    </citation>
    <scope>NUCLEOTIDE SEQUENCE [LARGE SCALE GENOMIC DNA]</scope>
    <source>
        <strain evidence="2">CGMCC 4.3525</strain>
    </source>
</reference>
<evidence type="ECO:0000313" key="1">
    <source>
        <dbReference type="EMBL" id="SEQ14084.1"/>
    </source>
</evidence>
<protein>
    <submittedName>
        <fullName evidence="1">Uncharacterized protein</fullName>
    </submittedName>
</protein>
<gene>
    <name evidence="1" type="ORF">SAMN05216188_102194</name>
</gene>
<name>A0A1H9DKU8_9PSEU</name>